<dbReference type="SMART" id="SM00992">
    <property type="entry name" value="YccV-like"/>
    <property type="match status" value="1"/>
</dbReference>
<dbReference type="NCBIfam" id="TIGR02097">
    <property type="entry name" value="yccV"/>
    <property type="match status" value="1"/>
</dbReference>
<dbReference type="InterPro" id="IPR036623">
    <property type="entry name" value="Hemimethylated_DNA-bd_sf"/>
</dbReference>
<keyword evidence="3" id="KW-1185">Reference proteome</keyword>
<proteinExistence type="predicted"/>
<dbReference type="PANTHER" id="PTHR48439">
    <property type="entry name" value="HEMIMETHYLATED DNA-BINDING DOMAIN-CONTAINING PROTEIN"/>
    <property type="match status" value="1"/>
</dbReference>
<evidence type="ECO:0000313" key="3">
    <source>
        <dbReference type="Proteomes" id="UP001497482"/>
    </source>
</evidence>
<gene>
    <name evidence="2" type="ORF">KC01_LOCUS16155</name>
</gene>
<dbReference type="Gene3D" id="2.30.30.390">
    <property type="entry name" value="Hemimethylated DNA-binding domain"/>
    <property type="match status" value="1"/>
</dbReference>
<dbReference type="InterPro" id="IPR053189">
    <property type="entry name" value="Clp_protease_adapter_ClpF"/>
</dbReference>
<reference evidence="2 3" key="1">
    <citation type="submission" date="2024-04" db="EMBL/GenBank/DDBJ databases">
        <authorList>
            <person name="Waldvogel A.-M."/>
            <person name="Schoenle A."/>
        </authorList>
    </citation>
    <scope>NUCLEOTIDE SEQUENCE [LARGE SCALE GENOMIC DNA]</scope>
</reference>
<dbReference type="InterPro" id="IPR011722">
    <property type="entry name" value="Hemimethylated_DNA-bd_dom"/>
</dbReference>
<dbReference type="PANTHER" id="PTHR48439:SF1">
    <property type="entry name" value="HEMIMETHYLATED DNA-BINDING DOMAIN-CONTAINING PROTEIN"/>
    <property type="match status" value="1"/>
</dbReference>
<dbReference type="Proteomes" id="UP001497482">
    <property type="component" value="Chromosome 17"/>
</dbReference>
<protein>
    <recommendedName>
        <fullName evidence="1">Hemimethylated DNA-binding domain-containing protein</fullName>
    </recommendedName>
</protein>
<accession>A0AAV2K7V1</accession>
<sequence>MFIKEQKVETKVIKVPPWSWSWSCPRPWSWPPPPEMPLLPQLSGTALLQLALLLSAVPAQYYISRWYGTTATQRFHATARLHRIWKDWSSYLNATAWSEWSSRHFSKVMSYLGFEEPIEEFTKILSLEKMLIDNDQGYFGASKSVRQPRPPFVFLRVGQVVMETRGNMVGVVVSWDPELRAPAEWVDRVYSDFESTKAERTPHYKVLFNGPAGASSVLMAYLPQTQLERVSDMRPNIPTLEKYFTHFDGERFVLQPWLRAIYPEDEEPET</sequence>
<dbReference type="AlphaFoldDB" id="A0AAV2K7V1"/>
<dbReference type="GO" id="GO:0003677">
    <property type="term" value="F:DNA binding"/>
    <property type="evidence" value="ECO:0007669"/>
    <property type="project" value="InterPro"/>
</dbReference>
<dbReference type="Pfam" id="PF08755">
    <property type="entry name" value="YccV-like"/>
    <property type="match status" value="1"/>
</dbReference>
<dbReference type="SUPFAM" id="SSF141255">
    <property type="entry name" value="YccV-like"/>
    <property type="match status" value="1"/>
</dbReference>
<feature type="domain" description="Hemimethylated DNA-binding" evidence="1">
    <location>
        <begin position="152"/>
        <end position="255"/>
    </location>
</feature>
<dbReference type="EMBL" id="OZ035839">
    <property type="protein sequence ID" value="CAL1586003.1"/>
    <property type="molecule type" value="Genomic_DNA"/>
</dbReference>
<organism evidence="2 3">
    <name type="scientific">Knipowitschia caucasica</name>
    <name type="common">Caucasian dwarf goby</name>
    <name type="synonym">Pomatoschistus caucasicus</name>
    <dbReference type="NCBI Taxonomy" id="637954"/>
    <lineage>
        <taxon>Eukaryota</taxon>
        <taxon>Metazoa</taxon>
        <taxon>Chordata</taxon>
        <taxon>Craniata</taxon>
        <taxon>Vertebrata</taxon>
        <taxon>Euteleostomi</taxon>
        <taxon>Actinopterygii</taxon>
        <taxon>Neopterygii</taxon>
        <taxon>Teleostei</taxon>
        <taxon>Neoteleostei</taxon>
        <taxon>Acanthomorphata</taxon>
        <taxon>Gobiaria</taxon>
        <taxon>Gobiiformes</taxon>
        <taxon>Gobioidei</taxon>
        <taxon>Gobiidae</taxon>
        <taxon>Gobiinae</taxon>
        <taxon>Knipowitschia</taxon>
    </lineage>
</organism>
<evidence type="ECO:0000313" key="2">
    <source>
        <dbReference type="EMBL" id="CAL1586003.1"/>
    </source>
</evidence>
<name>A0AAV2K7V1_KNICA</name>
<evidence type="ECO:0000259" key="1">
    <source>
        <dbReference type="SMART" id="SM00992"/>
    </source>
</evidence>